<name>A0A699YZK0_HAELA</name>
<evidence type="ECO:0000313" key="2">
    <source>
        <dbReference type="EMBL" id="GFH12184.1"/>
    </source>
</evidence>
<organism evidence="2 3">
    <name type="scientific">Haematococcus lacustris</name>
    <name type="common">Green alga</name>
    <name type="synonym">Haematococcus pluvialis</name>
    <dbReference type="NCBI Taxonomy" id="44745"/>
    <lineage>
        <taxon>Eukaryota</taxon>
        <taxon>Viridiplantae</taxon>
        <taxon>Chlorophyta</taxon>
        <taxon>core chlorophytes</taxon>
        <taxon>Chlorophyceae</taxon>
        <taxon>CS clade</taxon>
        <taxon>Chlamydomonadales</taxon>
        <taxon>Haematococcaceae</taxon>
        <taxon>Haematococcus</taxon>
    </lineage>
</organism>
<dbReference type="AlphaFoldDB" id="A0A699YZK0"/>
<dbReference type="Proteomes" id="UP000485058">
    <property type="component" value="Unassembled WGS sequence"/>
</dbReference>
<feature type="compositionally biased region" description="Polar residues" evidence="1">
    <location>
        <begin position="54"/>
        <end position="75"/>
    </location>
</feature>
<proteinExistence type="predicted"/>
<sequence>MAQDTAEPGAIVTTRATAPAPNAPKTCTAQQQPRLAKEPWCKPRATRRCAPCSKGSTLRWSPAWMNTTRPAQATV</sequence>
<accession>A0A699YZK0</accession>
<comment type="caution">
    <text evidence="2">The sequence shown here is derived from an EMBL/GenBank/DDBJ whole genome shotgun (WGS) entry which is preliminary data.</text>
</comment>
<feature type="region of interest" description="Disordered" evidence="1">
    <location>
        <begin position="52"/>
        <end position="75"/>
    </location>
</feature>
<feature type="compositionally biased region" description="Low complexity" evidence="1">
    <location>
        <begin position="13"/>
        <end position="29"/>
    </location>
</feature>
<dbReference type="EMBL" id="BLLF01000476">
    <property type="protein sequence ID" value="GFH12184.1"/>
    <property type="molecule type" value="Genomic_DNA"/>
</dbReference>
<evidence type="ECO:0000313" key="3">
    <source>
        <dbReference type="Proteomes" id="UP000485058"/>
    </source>
</evidence>
<protein>
    <submittedName>
        <fullName evidence="2">Uncharacterized protein</fullName>
    </submittedName>
</protein>
<gene>
    <name evidence="2" type="ORF">HaLaN_07822</name>
</gene>
<keyword evidence="3" id="KW-1185">Reference proteome</keyword>
<feature type="region of interest" description="Disordered" evidence="1">
    <location>
        <begin position="1"/>
        <end position="38"/>
    </location>
</feature>
<reference evidence="2 3" key="1">
    <citation type="submission" date="2020-02" db="EMBL/GenBank/DDBJ databases">
        <title>Draft genome sequence of Haematococcus lacustris strain NIES-144.</title>
        <authorList>
            <person name="Morimoto D."/>
            <person name="Nakagawa S."/>
            <person name="Yoshida T."/>
            <person name="Sawayama S."/>
        </authorList>
    </citation>
    <scope>NUCLEOTIDE SEQUENCE [LARGE SCALE GENOMIC DNA]</scope>
    <source>
        <strain evidence="2 3">NIES-144</strain>
    </source>
</reference>
<evidence type="ECO:0000256" key="1">
    <source>
        <dbReference type="SAM" id="MobiDB-lite"/>
    </source>
</evidence>